<evidence type="ECO:0000313" key="3">
    <source>
        <dbReference type="Proteomes" id="UP000184032"/>
    </source>
</evidence>
<feature type="domain" description="N-acetyltransferase" evidence="1">
    <location>
        <begin position="17"/>
        <end position="182"/>
    </location>
</feature>
<sequence>MNAEITLNGEILKSERLILRSWKLNDLKDFYEYASVDGVGQMADWMPHKNIEESKEILLHFIETKNNFAIELVESKKVIGSISLELCKEEFKKDFKNLSGRELGYVISKDYWNRGYATEAAKALIDYCFKEKGYDYLYCSHLERNYKSKRVIEKCNFTFYREFDYDTVLNTREKVLMYVLYNKQEERA</sequence>
<dbReference type="AlphaFoldDB" id="A0A1M5RZD9"/>
<dbReference type="InterPro" id="IPR000182">
    <property type="entry name" value="GNAT_dom"/>
</dbReference>
<evidence type="ECO:0000313" key="2">
    <source>
        <dbReference type="EMBL" id="SHH31534.1"/>
    </source>
</evidence>
<reference evidence="2 3" key="1">
    <citation type="submission" date="2016-11" db="EMBL/GenBank/DDBJ databases">
        <authorList>
            <person name="Jaros S."/>
            <person name="Januszkiewicz K."/>
            <person name="Wedrychowicz H."/>
        </authorList>
    </citation>
    <scope>NUCLEOTIDE SEQUENCE [LARGE SCALE GENOMIC DNA]</scope>
    <source>
        <strain evidence="2 3">DSM 21120</strain>
    </source>
</reference>
<keyword evidence="3" id="KW-1185">Reference proteome</keyword>
<dbReference type="InterPro" id="IPR051531">
    <property type="entry name" value="N-acetyltransferase"/>
</dbReference>
<dbReference type="Pfam" id="PF13302">
    <property type="entry name" value="Acetyltransf_3"/>
    <property type="match status" value="1"/>
</dbReference>
<proteinExistence type="predicted"/>
<dbReference type="STRING" id="1120995.SAMN02745245_01056"/>
<keyword evidence="2" id="KW-0808">Transferase</keyword>
<dbReference type="GO" id="GO:0016747">
    <property type="term" value="F:acyltransferase activity, transferring groups other than amino-acyl groups"/>
    <property type="evidence" value="ECO:0007669"/>
    <property type="project" value="InterPro"/>
</dbReference>
<dbReference type="Proteomes" id="UP000184032">
    <property type="component" value="Unassembled WGS sequence"/>
</dbReference>
<organism evidence="2 3">
    <name type="scientific">Anaerosphaera aminiphila DSM 21120</name>
    <dbReference type="NCBI Taxonomy" id="1120995"/>
    <lineage>
        <taxon>Bacteria</taxon>
        <taxon>Bacillati</taxon>
        <taxon>Bacillota</taxon>
        <taxon>Tissierellia</taxon>
        <taxon>Tissierellales</taxon>
        <taxon>Peptoniphilaceae</taxon>
        <taxon>Anaerosphaera</taxon>
    </lineage>
</organism>
<dbReference type="PROSITE" id="PS51186">
    <property type="entry name" value="GNAT"/>
    <property type="match status" value="1"/>
</dbReference>
<name>A0A1M5RZD9_9FIRM</name>
<dbReference type="RefSeq" id="WP_073184441.1">
    <property type="nucleotide sequence ID" value="NZ_FQXI01000006.1"/>
</dbReference>
<gene>
    <name evidence="2" type="ORF">SAMN02745245_01056</name>
</gene>
<dbReference type="EMBL" id="FQXI01000006">
    <property type="protein sequence ID" value="SHH31534.1"/>
    <property type="molecule type" value="Genomic_DNA"/>
</dbReference>
<dbReference type="Gene3D" id="3.40.630.30">
    <property type="match status" value="1"/>
</dbReference>
<evidence type="ECO:0000259" key="1">
    <source>
        <dbReference type="PROSITE" id="PS51186"/>
    </source>
</evidence>
<dbReference type="OrthoDB" id="9785602at2"/>
<accession>A0A1M5RZD9</accession>
<protein>
    <submittedName>
        <fullName evidence="2">Ribosomal-protein-alanine N-acetyltransferase</fullName>
    </submittedName>
</protein>
<dbReference type="InterPro" id="IPR016181">
    <property type="entry name" value="Acyl_CoA_acyltransferase"/>
</dbReference>
<dbReference type="SUPFAM" id="SSF55729">
    <property type="entry name" value="Acyl-CoA N-acyltransferases (Nat)"/>
    <property type="match status" value="1"/>
</dbReference>
<dbReference type="PANTHER" id="PTHR43792">
    <property type="entry name" value="GNAT FAMILY, PUTATIVE (AFU_ORTHOLOGUE AFUA_3G00765)-RELATED-RELATED"/>
    <property type="match status" value="1"/>
</dbReference>